<name>A0A7Y9Z9Q6_9MICO</name>
<evidence type="ECO:0000256" key="1">
    <source>
        <dbReference type="SAM" id="Phobius"/>
    </source>
</evidence>
<evidence type="ECO:0000313" key="3">
    <source>
        <dbReference type="Proteomes" id="UP000547973"/>
    </source>
</evidence>
<keyword evidence="1" id="KW-1133">Transmembrane helix</keyword>
<proteinExistence type="predicted"/>
<dbReference type="PROSITE" id="PS50231">
    <property type="entry name" value="RICIN_B_LECTIN"/>
    <property type="match status" value="2"/>
</dbReference>
<reference evidence="2 3" key="1">
    <citation type="submission" date="2020-07" db="EMBL/GenBank/DDBJ databases">
        <title>Sequencing the genomes of 1000 actinobacteria strains.</title>
        <authorList>
            <person name="Klenk H.-P."/>
        </authorList>
    </citation>
    <scope>NUCLEOTIDE SEQUENCE [LARGE SCALE GENOMIC DNA]</scope>
    <source>
        <strain evidence="2 3">DSM 19970</strain>
    </source>
</reference>
<dbReference type="RefSeq" id="WP_179397766.1">
    <property type="nucleotide sequence ID" value="NZ_JACBZO010000001.1"/>
</dbReference>
<protein>
    <submittedName>
        <fullName evidence="2">Tfp pilus assembly protein PilX</fullName>
    </submittedName>
</protein>
<sequence>MMKSFLSIRTRRMRDSDDSGFAMITALLAILVTAMFSIVMLGVIMSQITPTRLEQATTRTVYAAETGINVVVGQIRAAAGSADGTGNVYGDTRQLPCSSQGTVGSGSSALGYSVAISYYTQNPTTQDDAWRQSSTNKLSCSPGVGPSQAPTYALITSTGTGLVVQNVSGNIQRTVEAVYAFQITNTNIPGGFIKTYDGTTNPARFCLQATKLEAGAEVQYVDAAKCLDGNLDQAKQMWIYADDYTIKLAYSTVPTSGLPNLCMTGAPGAGATKITLQPCLKSTDPNGYNQLWSWEGQSTWRGENSDFTQSSYYMSSGTGVVNAGSSYLQLSTGGDNIQEWSAFNPDPRIGAGAAGKATNEIVSYQEFGRCADVTDVVINIEQMIVFQCKQDPNPNQKGVLWNQKWHYDEPASGLGTQATQIYVYVDNNTANKYCLTSVDAKDGFPTFKSCSPARQDQKWTRVAKMSTYDASYLFKDAFGRCMDLGPSFDNGKTTHPYTTIVMEPCSPTAVGQKWNAPPITSPSALGGYWELTN</sequence>
<gene>
    <name evidence="2" type="ORF">BKA03_001478</name>
</gene>
<keyword evidence="1" id="KW-0812">Transmembrane</keyword>
<evidence type="ECO:0000313" key="2">
    <source>
        <dbReference type="EMBL" id="NYI41359.1"/>
    </source>
</evidence>
<keyword evidence="3" id="KW-1185">Reference proteome</keyword>
<keyword evidence="1" id="KW-0472">Membrane</keyword>
<dbReference type="AlphaFoldDB" id="A0A7Y9Z9Q6"/>
<dbReference type="InterPro" id="IPR035992">
    <property type="entry name" value="Ricin_B-like_lectins"/>
</dbReference>
<dbReference type="EMBL" id="JACBZO010000001">
    <property type="protein sequence ID" value="NYI41359.1"/>
    <property type="molecule type" value="Genomic_DNA"/>
</dbReference>
<dbReference type="Gene3D" id="2.80.10.50">
    <property type="match status" value="2"/>
</dbReference>
<feature type="transmembrane region" description="Helical" evidence="1">
    <location>
        <begin position="21"/>
        <end position="45"/>
    </location>
</feature>
<dbReference type="SUPFAM" id="SSF50370">
    <property type="entry name" value="Ricin B-like lectins"/>
    <property type="match status" value="2"/>
</dbReference>
<comment type="caution">
    <text evidence="2">The sequence shown here is derived from an EMBL/GenBank/DDBJ whole genome shotgun (WGS) entry which is preliminary data.</text>
</comment>
<organism evidence="2 3">
    <name type="scientific">Demequina lutea</name>
    <dbReference type="NCBI Taxonomy" id="431489"/>
    <lineage>
        <taxon>Bacteria</taxon>
        <taxon>Bacillati</taxon>
        <taxon>Actinomycetota</taxon>
        <taxon>Actinomycetes</taxon>
        <taxon>Micrococcales</taxon>
        <taxon>Demequinaceae</taxon>
        <taxon>Demequina</taxon>
    </lineage>
</organism>
<dbReference type="Proteomes" id="UP000547973">
    <property type="component" value="Unassembled WGS sequence"/>
</dbReference>
<accession>A0A7Y9Z9Q6</accession>